<organism evidence="1 2">
    <name type="scientific">Taibaiella chishuiensis</name>
    <dbReference type="NCBI Taxonomy" id="1434707"/>
    <lineage>
        <taxon>Bacteria</taxon>
        <taxon>Pseudomonadati</taxon>
        <taxon>Bacteroidota</taxon>
        <taxon>Chitinophagia</taxon>
        <taxon>Chitinophagales</taxon>
        <taxon>Chitinophagaceae</taxon>
        <taxon>Taibaiella</taxon>
    </lineage>
</organism>
<keyword evidence="2" id="KW-1185">Reference proteome</keyword>
<gene>
    <name evidence="1" type="ORF">B0I18_101367</name>
</gene>
<reference evidence="1 2" key="1">
    <citation type="submission" date="2018-03" db="EMBL/GenBank/DDBJ databases">
        <title>Genomic Encyclopedia of Type Strains, Phase III (KMG-III): the genomes of soil and plant-associated and newly described type strains.</title>
        <authorList>
            <person name="Whitman W."/>
        </authorList>
    </citation>
    <scope>NUCLEOTIDE SEQUENCE [LARGE SCALE GENOMIC DNA]</scope>
    <source>
        <strain evidence="1 2">CGMCC 1.12700</strain>
    </source>
</reference>
<evidence type="ECO:0000313" key="2">
    <source>
        <dbReference type="Proteomes" id="UP000240572"/>
    </source>
</evidence>
<comment type="caution">
    <text evidence="1">The sequence shown here is derived from an EMBL/GenBank/DDBJ whole genome shotgun (WGS) entry which is preliminary data.</text>
</comment>
<accession>A0A2P8DAG6</accession>
<proteinExistence type="predicted"/>
<dbReference type="AlphaFoldDB" id="A0A2P8DAG6"/>
<protein>
    <submittedName>
        <fullName evidence="1">Uncharacterized protein</fullName>
    </submittedName>
</protein>
<dbReference type="OrthoDB" id="1492539at2"/>
<dbReference type="RefSeq" id="WP_106520935.1">
    <property type="nucleotide sequence ID" value="NZ_PYGD01000001.1"/>
</dbReference>
<dbReference type="EMBL" id="PYGD01000001">
    <property type="protein sequence ID" value="PSK94212.1"/>
    <property type="molecule type" value="Genomic_DNA"/>
</dbReference>
<dbReference type="Proteomes" id="UP000240572">
    <property type="component" value="Unassembled WGS sequence"/>
</dbReference>
<sequence>MPNLKKYTGTGWLPAARVFLLPLLSALLLMDAGCKKECNDPTDPACPNYDPCSGKRAIRAGFTIREELVYTETDANGNYIRQYDYPETDTVYVANNVVFEATTEHYDSLKWFIGSEVLTDKMIRRRGFPEGRNTQVTLIVYYKSFVACLAGDKWSDTISHTLYAVGALEDIPVSGVYEGYNTDDPGALFTIQVNDTSRNYSGTILGKYGRTGCIQELPKGNTDEDWNKYNGIAWGGKNFFIGHFKDIDTGVTRNYFGMYGKGSLSGGTIQITYSYDDNGYQHFLTGIGKPGIFYVTKTFIGKKIRPY</sequence>
<name>A0A2P8DAG6_9BACT</name>
<evidence type="ECO:0000313" key="1">
    <source>
        <dbReference type="EMBL" id="PSK94212.1"/>
    </source>
</evidence>